<name>A0A8X6MUA3_NEPPI</name>
<sequence>MILSKVTANSTVIRKVTSNTNEEDNLKVSRGRRYLTPDEILGFMNQSIYDDRYFTSELLLDLLLNREVFATGTLMKNSVLKLAELQTDREMKRNGCGTIDQIDLYGKKKLLHQMVL</sequence>
<evidence type="ECO:0000313" key="2">
    <source>
        <dbReference type="Proteomes" id="UP000887013"/>
    </source>
</evidence>
<organism evidence="1 2">
    <name type="scientific">Nephila pilipes</name>
    <name type="common">Giant wood spider</name>
    <name type="synonym">Nephila maculata</name>
    <dbReference type="NCBI Taxonomy" id="299642"/>
    <lineage>
        <taxon>Eukaryota</taxon>
        <taxon>Metazoa</taxon>
        <taxon>Ecdysozoa</taxon>
        <taxon>Arthropoda</taxon>
        <taxon>Chelicerata</taxon>
        <taxon>Arachnida</taxon>
        <taxon>Araneae</taxon>
        <taxon>Araneomorphae</taxon>
        <taxon>Entelegynae</taxon>
        <taxon>Araneoidea</taxon>
        <taxon>Nephilidae</taxon>
        <taxon>Nephila</taxon>
    </lineage>
</organism>
<dbReference type="AlphaFoldDB" id="A0A8X6MUA3"/>
<evidence type="ECO:0000313" key="1">
    <source>
        <dbReference type="EMBL" id="GFS78584.1"/>
    </source>
</evidence>
<keyword evidence="2" id="KW-1185">Reference proteome</keyword>
<comment type="caution">
    <text evidence="1">The sequence shown here is derived from an EMBL/GenBank/DDBJ whole genome shotgun (WGS) entry which is preliminary data.</text>
</comment>
<reference evidence="1" key="1">
    <citation type="submission" date="2020-08" db="EMBL/GenBank/DDBJ databases">
        <title>Multicomponent nature underlies the extraordinary mechanical properties of spider dragline silk.</title>
        <authorList>
            <person name="Kono N."/>
            <person name="Nakamura H."/>
            <person name="Mori M."/>
            <person name="Yoshida Y."/>
            <person name="Ohtoshi R."/>
            <person name="Malay A.D."/>
            <person name="Moran D.A.P."/>
            <person name="Tomita M."/>
            <person name="Numata K."/>
            <person name="Arakawa K."/>
        </authorList>
    </citation>
    <scope>NUCLEOTIDE SEQUENCE</scope>
</reference>
<gene>
    <name evidence="1" type="primary">AVEN_34382_1</name>
    <name evidence="1" type="ORF">NPIL_618021</name>
</gene>
<dbReference type="EMBL" id="BMAW01002432">
    <property type="protein sequence ID" value="GFS78584.1"/>
    <property type="molecule type" value="Genomic_DNA"/>
</dbReference>
<dbReference type="Proteomes" id="UP000887013">
    <property type="component" value="Unassembled WGS sequence"/>
</dbReference>
<protein>
    <submittedName>
        <fullName evidence="1">DDE_Tnp_1_7 domain-containing protein</fullName>
    </submittedName>
</protein>
<proteinExistence type="predicted"/>
<accession>A0A8X6MUA3</accession>